<evidence type="ECO:0000313" key="3">
    <source>
        <dbReference type="Proteomes" id="UP001652623"/>
    </source>
</evidence>
<feature type="signal peptide" evidence="2">
    <location>
        <begin position="1"/>
        <end position="23"/>
    </location>
</feature>
<feature type="region of interest" description="Disordered" evidence="1">
    <location>
        <begin position="76"/>
        <end position="103"/>
    </location>
</feature>
<protein>
    <submittedName>
        <fullName evidence="4">Uncharacterized protein LOC107414321 isoform X2</fullName>
    </submittedName>
</protein>
<dbReference type="PANTHER" id="PTHR34961:SF7">
    <property type="entry name" value="TRANSMEMBRANE PROTEIN"/>
    <property type="match status" value="1"/>
</dbReference>
<sequence>MSSFISFLFTLLLFFSMHEYCKARHLAVGNNGFASLFHYPHKGLFPGMVKVKLEIDSIGEKTKGISDSINADNAKAVAKSTENRKDHSRISITEHNKYRNGGGGGGFSGSEIFESFCHVGLLKATRMKDPGRRGLKEDVDFKTKNVQDDDYDPPHQTPPIHNKQN</sequence>
<accession>A0A6P3ZI36</accession>
<evidence type="ECO:0000256" key="1">
    <source>
        <dbReference type="SAM" id="MobiDB-lite"/>
    </source>
</evidence>
<organism evidence="3 4">
    <name type="scientific">Ziziphus jujuba</name>
    <name type="common">Chinese jujube</name>
    <name type="synonym">Ziziphus sativa</name>
    <dbReference type="NCBI Taxonomy" id="326968"/>
    <lineage>
        <taxon>Eukaryota</taxon>
        <taxon>Viridiplantae</taxon>
        <taxon>Streptophyta</taxon>
        <taxon>Embryophyta</taxon>
        <taxon>Tracheophyta</taxon>
        <taxon>Spermatophyta</taxon>
        <taxon>Magnoliopsida</taxon>
        <taxon>eudicotyledons</taxon>
        <taxon>Gunneridae</taxon>
        <taxon>Pentapetalae</taxon>
        <taxon>rosids</taxon>
        <taxon>fabids</taxon>
        <taxon>Rosales</taxon>
        <taxon>Rhamnaceae</taxon>
        <taxon>Paliureae</taxon>
        <taxon>Ziziphus</taxon>
    </lineage>
</organism>
<keyword evidence="2" id="KW-0732">Signal</keyword>
<feature type="chain" id="PRO_5046021740" evidence="2">
    <location>
        <begin position="24"/>
        <end position="165"/>
    </location>
</feature>
<feature type="compositionally biased region" description="Basic and acidic residues" evidence="1">
    <location>
        <begin position="131"/>
        <end position="147"/>
    </location>
</feature>
<proteinExistence type="predicted"/>
<name>A0A6P3ZI36_ZIZJJ</name>
<evidence type="ECO:0000313" key="4">
    <source>
        <dbReference type="RefSeq" id="XP_015877920.2"/>
    </source>
</evidence>
<evidence type="ECO:0000256" key="2">
    <source>
        <dbReference type="SAM" id="SignalP"/>
    </source>
</evidence>
<feature type="compositionally biased region" description="Basic and acidic residues" evidence="1">
    <location>
        <begin position="81"/>
        <end position="97"/>
    </location>
</feature>
<dbReference type="InterPro" id="IPR053313">
    <property type="entry name" value="RGF"/>
</dbReference>
<feature type="region of interest" description="Disordered" evidence="1">
    <location>
        <begin position="131"/>
        <end position="165"/>
    </location>
</feature>
<dbReference type="GeneID" id="107414321"/>
<dbReference type="AlphaFoldDB" id="A0A6P3ZI36"/>
<dbReference type="RefSeq" id="XP_015877920.2">
    <property type="nucleotide sequence ID" value="XM_016022434.4"/>
</dbReference>
<dbReference type="PANTHER" id="PTHR34961">
    <property type="entry name" value="TRANSMEMBRANE PROTEIN"/>
    <property type="match status" value="1"/>
</dbReference>
<dbReference type="Proteomes" id="UP001652623">
    <property type="component" value="Chromosome 8"/>
</dbReference>
<reference evidence="4" key="1">
    <citation type="submission" date="2025-08" db="UniProtKB">
        <authorList>
            <consortium name="RefSeq"/>
        </authorList>
    </citation>
    <scope>IDENTIFICATION</scope>
    <source>
        <tissue evidence="4">Seedling</tissue>
    </source>
</reference>
<keyword evidence="3" id="KW-1185">Reference proteome</keyword>
<gene>
    <name evidence="4" type="primary">LOC107414321</name>
</gene>